<reference evidence="2 3" key="1">
    <citation type="submission" date="2020-04" db="EMBL/GenBank/DDBJ databases">
        <title>Hymenobacter polaris sp. nov., isolated from Arctic soil.</title>
        <authorList>
            <person name="Dahal R.H."/>
        </authorList>
    </citation>
    <scope>NUCLEOTIDE SEQUENCE [LARGE SCALE GENOMIC DNA]</scope>
    <source>
        <strain evidence="2 3">RP-2-7</strain>
    </source>
</reference>
<keyword evidence="1" id="KW-0812">Transmembrane</keyword>
<name>A0A7Y0AFV1_9BACT</name>
<feature type="transmembrane region" description="Helical" evidence="1">
    <location>
        <begin position="27"/>
        <end position="49"/>
    </location>
</feature>
<keyword evidence="1" id="KW-1133">Transmembrane helix</keyword>
<feature type="transmembrane region" description="Helical" evidence="1">
    <location>
        <begin position="55"/>
        <end position="76"/>
    </location>
</feature>
<organism evidence="2 3">
    <name type="scientific">Hymenobacter polaris</name>
    <dbReference type="NCBI Taxonomy" id="2682546"/>
    <lineage>
        <taxon>Bacteria</taxon>
        <taxon>Pseudomonadati</taxon>
        <taxon>Bacteroidota</taxon>
        <taxon>Cytophagia</taxon>
        <taxon>Cytophagales</taxon>
        <taxon>Hymenobacteraceae</taxon>
        <taxon>Hymenobacter</taxon>
    </lineage>
</organism>
<dbReference type="AlphaFoldDB" id="A0A7Y0AFV1"/>
<dbReference type="RefSeq" id="WP_169532226.1">
    <property type="nucleotide sequence ID" value="NZ_JABBGH010000002.1"/>
</dbReference>
<proteinExistence type="predicted"/>
<protein>
    <submittedName>
        <fullName evidence="2">Uncharacterized protein</fullName>
    </submittedName>
</protein>
<keyword evidence="1" id="KW-0472">Membrane</keyword>
<dbReference type="Proteomes" id="UP000559626">
    <property type="component" value="Unassembled WGS sequence"/>
</dbReference>
<dbReference type="EMBL" id="JABBGH010000002">
    <property type="protein sequence ID" value="NML66593.1"/>
    <property type="molecule type" value="Genomic_DNA"/>
</dbReference>
<evidence type="ECO:0000313" key="3">
    <source>
        <dbReference type="Proteomes" id="UP000559626"/>
    </source>
</evidence>
<comment type="caution">
    <text evidence="2">The sequence shown here is derived from an EMBL/GenBank/DDBJ whole genome shotgun (WGS) entry which is preliminary data.</text>
</comment>
<accession>A0A7Y0AFV1</accession>
<sequence length="186" mass="20549">MAFHLKMAGSATHYDGVLSRPFLAEHWYRGFVAAATSLFILTLLVYTLTELSLEMAALVVAPFSVLLLVATTTQHYRFELDSSRKRFRSCLWVVGLRFGKWNPLPIITSVVIRHRPHKHSLPLEDNGSVRVGLVAVEDNWQVLLRVPGSPVGIVAAYVGQPQAVRSAAMLGAILQVEVETTADDNL</sequence>
<keyword evidence="3" id="KW-1185">Reference proteome</keyword>
<gene>
    <name evidence="2" type="ORF">HHL22_15400</name>
</gene>
<evidence type="ECO:0000256" key="1">
    <source>
        <dbReference type="SAM" id="Phobius"/>
    </source>
</evidence>
<evidence type="ECO:0000313" key="2">
    <source>
        <dbReference type="EMBL" id="NML66593.1"/>
    </source>
</evidence>